<reference evidence="3 4" key="1">
    <citation type="journal article" date="2016" name="Genome Biol. Evol.">
        <title>Gene Family Evolution Reflects Adaptation to Soil Environmental Stressors in the Genome of the Collembolan Orchesella cincta.</title>
        <authorList>
            <person name="Faddeeva-Vakhrusheva A."/>
            <person name="Derks M.F."/>
            <person name="Anvar S.Y."/>
            <person name="Agamennone V."/>
            <person name="Suring W."/>
            <person name="Smit S."/>
            <person name="van Straalen N.M."/>
            <person name="Roelofs D."/>
        </authorList>
    </citation>
    <scope>NUCLEOTIDE SEQUENCE [LARGE SCALE GENOMIC DNA]</scope>
    <source>
        <tissue evidence="3">Mixed pool</tissue>
    </source>
</reference>
<dbReference type="PANTHER" id="PTHR47481">
    <property type="match status" value="1"/>
</dbReference>
<dbReference type="OMA" id="ASHITCE"/>
<name>A0A1D2M5X5_ORCCI</name>
<proteinExistence type="predicted"/>
<keyword evidence="4" id="KW-1185">Reference proteome</keyword>
<dbReference type="AlphaFoldDB" id="A0A1D2M5X5"/>
<dbReference type="OrthoDB" id="8061180at2759"/>
<sequence>MGKGDIDTSHVVKLNDNNYEHWKFQVTLVLQSHDLWEIVTGDVTAPVAAADGTPPDADALKEWNKKDVKAKTIIGTTLTAAQTNHIYKCKTSKEIFDELKTLNSDSSTLNKQHTMTRFFSYKNDADSPLTAFREIEQLAQSLLNMNVKLDSSMIVSKIVSSLSDEKHGAFKKAWDSVSPEHQTLSNLHARLKKEELEMKQKAPKEASNSTAFLAHPQQKHGKGRNFNRNGNKWNGNDNHGNNNGNGKFNSNGNGNNYSNGNGNNYSNNGRKPLGKQRASNSNNVESNEVTTTAFVASAYQQCNTWISDSGASQHITGRDDWFISFTPFDHPKNISMLNNSTTAKGMGIVQLEASINGEWQVITIHNVLYVPRAVNLFSEGQLAQKGYTIMRDRSTAVFYDNNNSPILTADMKNNVYIMRFRPLQQHALACTSKLWHSRLAHVNIEYIKNTIKQNAATGIKLDELSKAFTSAKIRHLAKKKAIPG</sequence>
<dbReference type="InterPro" id="IPR054722">
    <property type="entry name" value="PolX-like_BBD"/>
</dbReference>
<dbReference type="STRING" id="48709.A0A1D2M5X5"/>
<accession>A0A1D2M5X5</accession>
<dbReference type="Pfam" id="PF14223">
    <property type="entry name" value="Retrotran_gag_2"/>
    <property type="match status" value="1"/>
</dbReference>
<protein>
    <submittedName>
        <fullName evidence="3">Copia protein</fullName>
    </submittedName>
</protein>
<comment type="caution">
    <text evidence="3">The sequence shown here is derived from an EMBL/GenBank/DDBJ whole genome shotgun (WGS) entry which is preliminary data.</text>
</comment>
<dbReference type="EMBL" id="LJIJ01003763">
    <property type="protein sequence ID" value="ODM88321.1"/>
    <property type="molecule type" value="Genomic_DNA"/>
</dbReference>
<feature type="domain" description="Retrovirus-related Pol polyprotein from transposon TNT 1-94-like beta-barrel" evidence="2">
    <location>
        <begin position="305"/>
        <end position="387"/>
    </location>
</feature>
<dbReference type="Proteomes" id="UP000094527">
    <property type="component" value="Unassembled WGS sequence"/>
</dbReference>
<evidence type="ECO:0000259" key="2">
    <source>
        <dbReference type="Pfam" id="PF22936"/>
    </source>
</evidence>
<dbReference type="PANTHER" id="PTHR47481:SF7">
    <property type="entry name" value="CCHC-TYPE DOMAIN-CONTAINING PROTEIN"/>
    <property type="match status" value="1"/>
</dbReference>
<feature type="compositionally biased region" description="Low complexity" evidence="1">
    <location>
        <begin position="226"/>
        <end position="270"/>
    </location>
</feature>
<dbReference type="Pfam" id="PF22936">
    <property type="entry name" value="Pol_BBD"/>
    <property type="match status" value="1"/>
</dbReference>
<evidence type="ECO:0000313" key="4">
    <source>
        <dbReference type="Proteomes" id="UP000094527"/>
    </source>
</evidence>
<organism evidence="3 4">
    <name type="scientific">Orchesella cincta</name>
    <name type="common">Springtail</name>
    <name type="synonym">Podura cincta</name>
    <dbReference type="NCBI Taxonomy" id="48709"/>
    <lineage>
        <taxon>Eukaryota</taxon>
        <taxon>Metazoa</taxon>
        <taxon>Ecdysozoa</taxon>
        <taxon>Arthropoda</taxon>
        <taxon>Hexapoda</taxon>
        <taxon>Collembola</taxon>
        <taxon>Entomobryomorpha</taxon>
        <taxon>Entomobryoidea</taxon>
        <taxon>Orchesellidae</taxon>
        <taxon>Orchesellinae</taxon>
        <taxon>Orchesella</taxon>
    </lineage>
</organism>
<feature type="region of interest" description="Disordered" evidence="1">
    <location>
        <begin position="197"/>
        <end position="286"/>
    </location>
</feature>
<evidence type="ECO:0000256" key="1">
    <source>
        <dbReference type="SAM" id="MobiDB-lite"/>
    </source>
</evidence>
<evidence type="ECO:0000313" key="3">
    <source>
        <dbReference type="EMBL" id="ODM88321.1"/>
    </source>
</evidence>
<gene>
    <name evidence="3" type="ORF">Ocin01_18361</name>
</gene>